<evidence type="ECO:0000259" key="8">
    <source>
        <dbReference type="PROSITE" id="PS51144"/>
    </source>
</evidence>
<dbReference type="EC" id="4.2.1.1" evidence="2"/>
<sequence>MCGHVLLILGVVLALAAASEACVYKYGTSPGSEAPSVSGTSWDYKVMGDDWSGVDGHNKSWSCMSGLHQSPIDLPVSAHIGDPSLISKWSYPSLISNGSNIEVINNGHAIQVEWTSNYEGSMDIVADASPAATITDILSMPDTSEGTKVVTARPLQFHFHTGSEHFMDGDALAMEMHIVSRVPHSEMPGCPEAGCLTVTAVLFKVREGPCNAALKDLFTSLPMEEGTINFLSEGATIDLGKVLPSKEKRSYYQYAGSLTTPPCSEGLLWHVLDEASHISWKQYRALLMAVSDKDCTLKAEDTSKVPRASTGQMQYLRSSGSLQNLHRSHTAQRALRSSLSSSEGMPQYLEVVVSELKSLQRDRQGVLVLQSSAVRHLTAGSDLQKHKDTYVCVAYAYSQNRRLPQPSNDRMIKYFEASKESDMIAEAIKA</sequence>
<dbReference type="Pfam" id="PF00194">
    <property type="entry name" value="Carb_anhydrase"/>
    <property type="match status" value="1"/>
</dbReference>
<dbReference type="InterPro" id="IPR023561">
    <property type="entry name" value="Carbonic_anhydrase_a-class"/>
</dbReference>
<feature type="chain" id="PRO_5015186863" description="carbonic anhydrase" evidence="7">
    <location>
        <begin position="22"/>
        <end position="430"/>
    </location>
</feature>
<evidence type="ECO:0000256" key="7">
    <source>
        <dbReference type="SAM" id="SignalP"/>
    </source>
</evidence>
<dbReference type="GO" id="GO:0008270">
    <property type="term" value="F:zinc ion binding"/>
    <property type="evidence" value="ECO:0007669"/>
    <property type="project" value="InterPro"/>
</dbReference>
<dbReference type="InterPro" id="IPR001148">
    <property type="entry name" value="CA_dom"/>
</dbReference>
<dbReference type="InterPro" id="IPR036398">
    <property type="entry name" value="CA_dom_sf"/>
</dbReference>
<accession>A0A2P0ZWF9</accession>
<dbReference type="SMR" id="A0A2P0ZWF9"/>
<dbReference type="EMBL" id="KY826432">
    <property type="protein sequence ID" value="AVI02149.1"/>
    <property type="molecule type" value="mRNA"/>
</dbReference>
<keyword evidence="3" id="KW-0479">Metal-binding</keyword>
<protein>
    <recommendedName>
        <fullName evidence="2">carbonic anhydrase</fullName>
        <ecNumber evidence="2">4.2.1.1</ecNumber>
    </recommendedName>
</protein>
<proteinExistence type="evidence at transcript level"/>
<name>A0A2P0ZWF9_9CHLO</name>
<organism evidence="9">
    <name type="scientific">Chlamydomonas sp. ICE-L</name>
    <dbReference type="NCBI Taxonomy" id="309537"/>
    <lineage>
        <taxon>Eukaryota</taxon>
        <taxon>Viridiplantae</taxon>
        <taxon>Chlorophyta</taxon>
        <taxon>core chlorophytes</taxon>
        <taxon>Chlorophyceae</taxon>
        <taxon>CS clade</taxon>
        <taxon>Chlamydomonadales</taxon>
        <taxon>Chlamydomonadaceae</taxon>
        <taxon>Chlamydomonas</taxon>
    </lineage>
</organism>
<dbReference type="GO" id="GO:0004089">
    <property type="term" value="F:carbonate dehydratase activity"/>
    <property type="evidence" value="ECO:0007669"/>
    <property type="project" value="UniProtKB-EC"/>
</dbReference>
<evidence type="ECO:0000313" key="9">
    <source>
        <dbReference type="EMBL" id="AVI02149.1"/>
    </source>
</evidence>
<evidence type="ECO:0000256" key="4">
    <source>
        <dbReference type="ARBA" id="ARBA00022833"/>
    </source>
</evidence>
<feature type="signal peptide" evidence="7">
    <location>
        <begin position="1"/>
        <end position="21"/>
    </location>
</feature>
<keyword evidence="5" id="KW-0456">Lyase</keyword>
<dbReference type="SUPFAM" id="SSF51069">
    <property type="entry name" value="Carbonic anhydrase"/>
    <property type="match status" value="1"/>
</dbReference>
<dbReference type="PANTHER" id="PTHR18952:SF265">
    <property type="entry name" value="CARBONIC ANHYDRASE"/>
    <property type="match status" value="1"/>
</dbReference>
<comment type="similarity">
    <text evidence="1">Belongs to the alpha-carbonic anhydrase family.</text>
</comment>
<dbReference type="CDD" id="cd03124">
    <property type="entry name" value="alpha_CA_prokaryotic_like"/>
    <property type="match status" value="1"/>
</dbReference>
<dbReference type="InterPro" id="IPR041891">
    <property type="entry name" value="Alpha_CA_prokaryot-like"/>
</dbReference>
<evidence type="ECO:0000256" key="1">
    <source>
        <dbReference type="ARBA" id="ARBA00010718"/>
    </source>
</evidence>
<keyword evidence="4" id="KW-0862">Zinc</keyword>
<comment type="catalytic activity">
    <reaction evidence="6">
        <text>hydrogencarbonate + H(+) = CO2 + H2O</text>
        <dbReference type="Rhea" id="RHEA:10748"/>
        <dbReference type="ChEBI" id="CHEBI:15377"/>
        <dbReference type="ChEBI" id="CHEBI:15378"/>
        <dbReference type="ChEBI" id="CHEBI:16526"/>
        <dbReference type="ChEBI" id="CHEBI:17544"/>
        <dbReference type="EC" id="4.2.1.1"/>
    </reaction>
</comment>
<dbReference type="SMART" id="SM01057">
    <property type="entry name" value="Carb_anhydrase"/>
    <property type="match status" value="1"/>
</dbReference>
<evidence type="ECO:0000256" key="6">
    <source>
        <dbReference type="ARBA" id="ARBA00048348"/>
    </source>
</evidence>
<reference evidence="9" key="1">
    <citation type="submission" date="2017-03" db="EMBL/GenBank/DDBJ databases">
        <authorList>
            <person name="Afonso C.L."/>
            <person name="Miller P.J."/>
            <person name="Scott M.A."/>
            <person name="Spackman E."/>
            <person name="Goraichik I."/>
            <person name="Dimitrov K.M."/>
            <person name="Suarez D.L."/>
            <person name="Swayne D.E."/>
        </authorList>
    </citation>
    <scope>NUCLEOTIDE SEQUENCE</scope>
</reference>
<keyword evidence="7" id="KW-0732">Signal</keyword>
<dbReference type="Gene3D" id="3.10.200.10">
    <property type="entry name" value="Alpha carbonic anhydrase"/>
    <property type="match status" value="1"/>
</dbReference>
<dbReference type="PANTHER" id="PTHR18952">
    <property type="entry name" value="CARBONIC ANHYDRASE"/>
    <property type="match status" value="1"/>
</dbReference>
<evidence type="ECO:0000256" key="2">
    <source>
        <dbReference type="ARBA" id="ARBA00012925"/>
    </source>
</evidence>
<dbReference type="AlphaFoldDB" id="A0A2P0ZWF9"/>
<evidence type="ECO:0000256" key="5">
    <source>
        <dbReference type="ARBA" id="ARBA00023239"/>
    </source>
</evidence>
<evidence type="ECO:0000256" key="3">
    <source>
        <dbReference type="ARBA" id="ARBA00022723"/>
    </source>
</evidence>
<dbReference type="PROSITE" id="PS51144">
    <property type="entry name" value="ALPHA_CA_2"/>
    <property type="match status" value="1"/>
</dbReference>
<feature type="domain" description="Alpha-carbonic anhydrase" evidence="8">
    <location>
        <begin position="40"/>
        <end position="325"/>
    </location>
</feature>